<evidence type="ECO:0000313" key="2">
    <source>
        <dbReference type="Proteomes" id="UP000229681"/>
    </source>
</evidence>
<dbReference type="AlphaFoldDB" id="A0A2M8PDX1"/>
<accession>A0A2M8PDX1</accession>
<reference evidence="1 2" key="1">
    <citation type="submission" date="2017-11" db="EMBL/GenBank/DDBJ databases">
        <title>Evolution of Phototrophy in the Chloroflexi Phylum Driven by Horizontal Gene Transfer.</title>
        <authorList>
            <person name="Ward L.M."/>
            <person name="Hemp J."/>
            <person name="Shih P.M."/>
            <person name="Mcglynn S.E."/>
            <person name="Fischer W."/>
        </authorList>
    </citation>
    <scope>NUCLEOTIDE SEQUENCE [LARGE SCALE GENOMIC DNA]</scope>
    <source>
        <strain evidence="1">JP3_13</strain>
    </source>
</reference>
<evidence type="ECO:0000313" key="1">
    <source>
        <dbReference type="EMBL" id="PJF35757.1"/>
    </source>
</evidence>
<gene>
    <name evidence="1" type="ORF">CUN49_08970</name>
</gene>
<protein>
    <submittedName>
        <fullName evidence="1">Uncharacterized protein</fullName>
    </submittedName>
</protein>
<proteinExistence type="predicted"/>
<dbReference type="Proteomes" id="UP000229681">
    <property type="component" value="Unassembled WGS sequence"/>
</dbReference>
<organism evidence="1 2">
    <name type="scientific">Candidatus Thermofonsia Clade 1 bacterium</name>
    <dbReference type="NCBI Taxonomy" id="2364210"/>
    <lineage>
        <taxon>Bacteria</taxon>
        <taxon>Bacillati</taxon>
        <taxon>Chloroflexota</taxon>
        <taxon>Candidatus Thermofontia</taxon>
        <taxon>Candidatus Thermofonsia Clade 1</taxon>
    </lineage>
</organism>
<name>A0A2M8PDX1_9CHLR</name>
<sequence>MSDLPDQSDWLEEFWSDLLSEEVTRVAAAWALLQEAEERQAVRDHLYKMATEAGWAAVQRQAARAALAVIAPEIDLRD</sequence>
<comment type="caution">
    <text evidence="1">The sequence shown here is derived from an EMBL/GenBank/DDBJ whole genome shotgun (WGS) entry which is preliminary data.</text>
</comment>
<dbReference type="EMBL" id="PGTM01000114">
    <property type="protein sequence ID" value="PJF35757.1"/>
    <property type="molecule type" value="Genomic_DNA"/>
</dbReference>